<name>C8X1A9_DESRD</name>
<gene>
    <name evidence="9" type="ordered locus">Dret_0915</name>
</gene>
<keyword evidence="10" id="KW-1185">Reference proteome</keyword>
<sequence length="140" mass="15420">MIAFSRYRTERRVEVNMTPLVDVIFILLIFFVLSSIFITKGMEVDLPKAQSGASISGKPLELVVQADNTVFLDGTQIFSGMLLESLSRAYTDHGGQRKVLLKVEGDVTVSRFVEVIDTVRRVGFSNLVIGTSSCGARESD</sequence>
<dbReference type="PANTHER" id="PTHR30558">
    <property type="entry name" value="EXBD MEMBRANE COMPONENT OF PMF-DRIVEN MACROMOLECULE IMPORT SYSTEM"/>
    <property type="match status" value="1"/>
</dbReference>
<evidence type="ECO:0000256" key="7">
    <source>
        <dbReference type="RuleBase" id="RU003879"/>
    </source>
</evidence>
<keyword evidence="7" id="KW-0653">Protein transport</keyword>
<dbReference type="Pfam" id="PF02472">
    <property type="entry name" value="ExbD"/>
    <property type="match status" value="1"/>
</dbReference>
<keyword evidence="4 7" id="KW-0812">Transmembrane</keyword>
<evidence type="ECO:0000256" key="5">
    <source>
        <dbReference type="ARBA" id="ARBA00022989"/>
    </source>
</evidence>
<dbReference type="OrthoDB" id="5456447at2"/>
<organism evidence="9 10">
    <name type="scientific">Desulfohalobium retbaense (strain ATCC 49708 / DSM 5692 / JCM 16813 / HR100)</name>
    <dbReference type="NCBI Taxonomy" id="485915"/>
    <lineage>
        <taxon>Bacteria</taxon>
        <taxon>Pseudomonadati</taxon>
        <taxon>Thermodesulfobacteriota</taxon>
        <taxon>Desulfovibrionia</taxon>
        <taxon>Desulfovibrionales</taxon>
        <taxon>Desulfohalobiaceae</taxon>
        <taxon>Desulfohalobium</taxon>
    </lineage>
</organism>
<dbReference type="RefSeq" id="WP_015751364.1">
    <property type="nucleotide sequence ID" value="NC_013223.1"/>
</dbReference>
<proteinExistence type="inferred from homology"/>
<evidence type="ECO:0000313" key="10">
    <source>
        <dbReference type="Proteomes" id="UP000001052"/>
    </source>
</evidence>
<evidence type="ECO:0000256" key="4">
    <source>
        <dbReference type="ARBA" id="ARBA00022692"/>
    </source>
</evidence>
<dbReference type="GO" id="GO:0005886">
    <property type="term" value="C:plasma membrane"/>
    <property type="evidence" value="ECO:0007669"/>
    <property type="project" value="UniProtKB-SubCell"/>
</dbReference>
<dbReference type="KEGG" id="drt:Dret_0915"/>
<keyword evidence="6 8" id="KW-0472">Membrane</keyword>
<dbReference type="STRING" id="485915.Dret_0915"/>
<evidence type="ECO:0000256" key="2">
    <source>
        <dbReference type="ARBA" id="ARBA00005811"/>
    </source>
</evidence>
<comment type="similarity">
    <text evidence="2 7">Belongs to the ExbD/TolR family.</text>
</comment>
<accession>C8X1A9</accession>
<comment type="subcellular location">
    <subcellularLocation>
        <location evidence="1">Cell membrane</location>
        <topology evidence="1">Single-pass membrane protein</topology>
    </subcellularLocation>
    <subcellularLocation>
        <location evidence="7">Cell membrane</location>
        <topology evidence="7">Single-pass type II membrane protein</topology>
    </subcellularLocation>
</comment>
<dbReference type="eggNOG" id="COG0848">
    <property type="taxonomic scope" value="Bacteria"/>
</dbReference>
<evidence type="ECO:0000256" key="6">
    <source>
        <dbReference type="ARBA" id="ARBA00023136"/>
    </source>
</evidence>
<dbReference type="GO" id="GO:0015031">
    <property type="term" value="P:protein transport"/>
    <property type="evidence" value="ECO:0007669"/>
    <property type="project" value="UniProtKB-KW"/>
</dbReference>
<protein>
    <submittedName>
        <fullName evidence="9">Biopolymer transport protein ExbD/TolR</fullName>
    </submittedName>
</protein>
<evidence type="ECO:0000256" key="3">
    <source>
        <dbReference type="ARBA" id="ARBA00022475"/>
    </source>
</evidence>
<dbReference type="AlphaFoldDB" id="C8X1A9"/>
<feature type="transmembrane region" description="Helical" evidence="8">
    <location>
        <begin position="20"/>
        <end position="38"/>
    </location>
</feature>
<reference evidence="10" key="1">
    <citation type="submission" date="2009-09" db="EMBL/GenBank/DDBJ databases">
        <title>The complete chromosome of Desulfohalobium retbaense DSM 5692.</title>
        <authorList>
            <consortium name="US DOE Joint Genome Institute (JGI-PGF)"/>
            <person name="Lucas S."/>
            <person name="Copeland A."/>
            <person name="Lapidus A."/>
            <person name="Glavina del Rio T."/>
            <person name="Dalin E."/>
            <person name="Tice H."/>
            <person name="Bruce D."/>
            <person name="Goodwin L."/>
            <person name="Pitluck S."/>
            <person name="Kyrpides N."/>
            <person name="Mavromatis K."/>
            <person name="Ivanova N."/>
            <person name="Mikhailova N."/>
            <person name="Munk A.C."/>
            <person name="Brettin T."/>
            <person name="Detter J.C."/>
            <person name="Han C."/>
            <person name="Tapia R."/>
            <person name="Larimer F."/>
            <person name="Land M."/>
            <person name="Hauser L."/>
            <person name="Markowitz V."/>
            <person name="Cheng J.-F."/>
            <person name="Hugenholtz P."/>
            <person name="Woyke T."/>
            <person name="Wu D."/>
            <person name="Spring S."/>
            <person name="Klenk H.-P."/>
            <person name="Eisen J.A."/>
        </authorList>
    </citation>
    <scope>NUCLEOTIDE SEQUENCE [LARGE SCALE GENOMIC DNA]</scope>
    <source>
        <strain evidence="10">DSM 5692</strain>
    </source>
</reference>
<keyword evidence="7" id="KW-0813">Transport</keyword>
<dbReference type="Proteomes" id="UP000001052">
    <property type="component" value="Chromosome"/>
</dbReference>
<evidence type="ECO:0000256" key="1">
    <source>
        <dbReference type="ARBA" id="ARBA00004162"/>
    </source>
</evidence>
<dbReference type="GO" id="GO:0022857">
    <property type="term" value="F:transmembrane transporter activity"/>
    <property type="evidence" value="ECO:0007669"/>
    <property type="project" value="InterPro"/>
</dbReference>
<dbReference type="InterPro" id="IPR003400">
    <property type="entry name" value="ExbD"/>
</dbReference>
<dbReference type="HOGENOM" id="CLU_085305_3_5_7"/>
<evidence type="ECO:0000256" key="8">
    <source>
        <dbReference type="SAM" id="Phobius"/>
    </source>
</evidence>
<reference evidence="9 10" key="2">
    <citation type="journal article" date="2010" name="Stand. Genomic Sci.">
        <title>Complete genome sequence of Desulfohalobium retbaense type strain (HR(100)).</title>
        <authorList>
            <person name="Spring S."/>
            <person name="Nolan M."/>
            <person name="Lapidus A."/>
            <person name="Glavina Del Rio T."/>
            <person name="Copeland A."/>
            <person name="Tice H."/>
            <person name="Cheng J.F."/>
            <person name="Lucas S."/>
            <person name="Land M."/>
            <person name="Chen F."/>
            <person name="Bruce D."/>
            <person name="Goodwin L."/>
            <person name="Pitluck S."/>
            <person name="Ivanova N."/>
            <person name="Mavromatis K."/>
            <person name="Mikhailova N."/>
            <person name="Pati A."/>
            <person name="Chen A."/>
            <person name="Palaniappan K."/>
            <person name="Hauser L."/>
            <person name="Chang Y.J."/>
            <person name="Jeffries C.D."/>
            <person name="Munk C."/>
            <person name="Kiss H."/>
            <person name="Chain P."/>
            <person name="Han C."/>
            <person name="Brettin T."/>
            <person name="Detter J.C."/>
            <person name="Schuler E."/>
            <person name="Goker M."/>
            <person name="Rohde M."/>
            <person name="Bristow J."/>
            <person name="Eisen J.A."/>
            <person name="Markowitz V."/>
            <person name="Hugenholtz P."/>
            <person name="Kyrpides N.C."/>
            <person name="Klenk H.P."/>
        </authorList>
    </citation>
    <scope>NUCLEOTIDE SEQUENCE [LARGE SCALE GENOMIC DNA]</scope>
    <source>
        <strain evidence="9 10">DSM 5692</strain>
    </source>
</reference>
<dbReference type="Gene3D" id="3.30.420.270">
    <property type="match status" value="1"/>
</dbReference>
<dbReference type="EMBL" id="CP001734">
    <property type="protein sequence ID" value="ACV68206.1"/>
    <property type="molecule type" value="Genomic_DNA"/>
</dbReference>
<keyword evidence="5 8" id="KW-1133">Transmembrane helix</keyword>
<keyword evidence="3" id="KW-1003">Cell membrane</keyword>
<evidence type="ECO:0000313" key="9">
    <source>
        <dbReference type="EMBL" id="ACV68206.1"/>
    </source>
</evidence>
<dbReference type="PANTHER" id="PTHR30558:SF3">
    <property type="entry name" value="BIOPOLYMER TRANSPORT PROTEIN EXBD-RELATED"/>
    <property type="match status" value="1"/>
</dbReference>